<feature type="domain" description="PAC" evidence="23">
    <location>
        <begin position="309"/>
        <end position="359"/>
    </location>
</feature>
<dbReference type="InterPro" id="IPR036641">
    <property type="entry name" value="HPT_dom_sf"/>
</dbReference>
<keyword evidence="11 19" id="KW-1133">Transmembrane helix</keyword>
<dbReference type="SUPFAM" id="SSF55874">
    <property type="entry name" value="ATPase domain of HSP90 chaperone/DNA topoisomerase II/histidine kinase"/>
    <property type="match status" value="1"/>
</dbReference>
<keyword evidence="6" id="KW-0808">Transferase</keyword>
<keyword evidence="8" id="KW-0547">Nucleotide-binding</keyword>
<dbReference type="InterPro" id="IPR003594">
    <property type="entry name" value="HATPase_dom"/>
</dbReference>
<keyword evidence="7 19" id="KW-0812">Transmembrane</keyword>
<comment type="subunit">
    <text evidence="14">At low DSF concentrations, interacts with RpfF.</text>
</comment>
<keyword evidence="13 19" id="KW-0472">Membrane</keyword>
<dbReference type="FunFam" id="3.30.565.10:FF:000010">
    <property type="entry name" value="Sensor histidine kinase RcsC"/>
    <property type="match status" value="1"/>
</dbReference>
<dbReference type="InterPro" id="IPR013767">
    <property type="entry name" value="PAS_fold"/>
</dbReference>
<dbReference type="CDD" id="cd16922">
    <property type="entry name" value="HATPase_EvgS-ArcB-TorS-like"/>
    <property type="match status" value="1"/>
</dbReference>
<evidence type="ECO:0000256" key="10">
    <source>
        <dbReference type="ARBA" id="ARBA00022840"/>
    </source>
</evidence>
<dbReference type="Pfam" id="PF13426">
    <property type="entry name" value="PAS_9"/>
    <property type="match status" value="1"/>
</dbReference>
<comment type="catalytic activity">
    <reaction evidence="1">
        <text>ATP + protein L-histidine = ADP + protein N-phospho-L-histidine.</text>
        <dbReference type="EC" id="2.7.13.3"/>
    </reaction>
</comment>
<dbReference type="InterPro" id="IPR000700">
    <property type="entry name" value="PAS-assoc_C"/>
</dbReference>
<evidence type="ECO:0000256" key="13">
    <source>
        <dbReference type="ARBA" id="ARBA00023136"/>
    </source>
</evidence>
<evidence type="ECO:0000259" key="21">
    <source>
        <dbReference type="PROSITE" id="PS50110"/>
    </source>
</evidence>
<dbReference type="InterPro" id="IPR036890">
    <property type="entry name" value="HATPase_C_sf"/>
</dbReference>
<feature type="domain" description="HPt" evidence="24">
    <location>
        <begin position="902"/>
        <end position="999"/>
    </location>
</feature>
<feature type="transmembrane region" description="Helical" evidence="19">
    <location>
        <begin position="139"/>
        <end position="162"/>
    </location>
</feature>
<dbReference type="Gene3D" id="3.30.565.10">
    <property type="entry name" value="Histidine kinase-like ATPase, C-terminal domain"/>
    <property type="match status" value="1"/>
</dbReference>
<feature type="domain" description="Response regulatory" evidence="21">
    <location>
        <begin position="741"/>
        <end position="858"/>
    </location>
</feature>
<dbReference type="InterPro" id="IPR035965">
    <property type="entry name" value="PAS-like_dom_sf"/>
</dbReference>
<dbReference type="PROSITE" id="PS50113">
    <property type="entry name" value="PAC"/>
    <property type="match status" value="2"/>
</dbReference>
<evidence type="ECO:0000256" key="5">
    <source>
        <dbReference type="ARBA" id="ARBA00022553"/>
    </source>
</evidence>
<keyword evidence="12" id="KW-0902">Two-component regulatory system</keyword>
<feature type="domain" description="PAS" evidence="22">
    <location>
        <begin position="231"/>
        <end position="302"/>
    </location>
</feature>
<name>A0A222FLK7_9GAMM</name>
<evidence type="ECO:0000256" key="2">
    <source>
        <dbReference type="ARBA" id="ARBA00004651"/>
    </source>
</evidence>
<evidence type="ECO:0000256" key="8">
    <source>
        <dbReference type="ARBA" id="ARBA00022741"/>
    </source>
</evidence>
<evidence type="ECO:0000256" key="9">
    <source>
        <dbReference type="ARBA" id="ARBA00022777"/>
    </source>
</evidence>
<evidence type="ECO:0000256" key="15">
    <source>
        <dbReference type="ARBA" id="ARBA00068150"/>
    </source>
</evidence>
<evidence type="ECO:0000259" key="20">
    <source>
        <dbReference type="PROSITE" id="PS50109"/>
    </source>
</evidence>
<dbReference type="GO" id="GO:0005886">
    <property type="term" value="C:plasma membrane"/>
    <property type="evidence" value="ECO:0007669"/>
    <property type="project" value="UniProtKB-SubCell"/>
</dbReference>
<dbReference type="PROSITE" id="PS50894">
    <property type="entry name" value="HPT"/>
    <property type="match status" value="1"/>
</dbReference>
<dbReference type="RefSeq" id="WP_094060835.1">
    <property type="nucleotide sequence ID" value="NZ_CP022530.1"/>
</dbReference>
<gene>
    <name evidence="25" type="ORF">CHH28_13700</name>
</gene>
<evidence type="ECO:0000256" key="19">
    <source>
        <dbReference type="SAM" id="Phobius"/>
    </source>
</evidence>
<dbReference type="Pfam" id="PF01627">
    <property type="entry name" value="Hpt"/>
    <property type="match status" value="1"/>
</dbReference>
<dbReference type="SUPFAM" id="SSF55785">
    <property type="entry name" value="PYP-like sensor domain (PAS domain)"/>
    <property type="match status" value="2"/>
</dbReference>
<dbReference type="PANTHER" id="PTHR45339:SF1">
    <property type="entry name" value="HYBRID SIGNAL TRANSDUCTION HISTIDINE KINASE J"/>
    <property type="match status" value="1"/>
</dbReference>
<feature type="transmembrane region" description="Helical" evidence="19">
    <location>
        <begin position="7"/>
        <end position="27"/>
    </location>
</feature>
<reference evidence="25 26" key="1">
    <citation type="submission" date="2017-07" db="EMBL/GenBank/DDBJ databases">
        <title>Annotated genome sequence of Bacterioplanes sanyensis isolated from Red Sea.</title>
        <authorList>
            <person name="Rehman Z.U."/>
        </authorList>
    </citation>
    <scope>NUCLEOTIDE SEQUENCE [LARGE SCALE GENOMIC DNA]</scope>
    <source>
        <strain evidence="25 26">NV9</strain>
    </source>
</reference>
<dbReference type="InterPro" id="IPR001610">
    <property type="entry name" value="PAC"/>
</dbReference>
<evidence type="ECO:0000256" key="17">
    <source>
        <dbReference type="PROSITE-ProRule" id="PRU00169"/>
    </source>
</evidence>
<dbReference type="KEGG" id="bsan:CHH28_13700"/>
<dbReference type="InterPro" id="IPR036097">
    <property type="entry name" value="HisK_dim/P_sf"/>
</dbReference>
<accession>A0A222FLK7</accession>
<evidence type="ECO:0000256" key="6">
    <source>
        <dbReference type="ARBA" id="ARBA00022679"/>
    </source>
</evidence>
<evidence type="ECO:0000256" key="18">
    <source>
        <dbReference type="SAM" id="MobiDB-lite"/>
    </source>
</evidence>
<dbReference type="Gene3D" id="1.20.120.160">
    <property type="entry name" value="HPT domain"/>
    <property type="match status" value="1"/>
</dbReference>
<feature type="modified residue" description="Phosphohistidine" evidence="16">
    <location>
        <position position="941"/>
    </location>
</feature>
<dbReference type="AlphaFoldDB" id="A0A222FLK7"/>
<evidence type="ECO:0000256" key="4">
    <source>
        <dbReference type="ARBA" id="ARBA00022475"/>
    </source>
</evidence>
<keyword evidence="10" id="KW-0067">ATP-binding</keyword>
<organism evidence="25 26">
    <name type="scientific">Bacterioplanes sanyensis</name>
    <dbReference type="NCBI Taxonomy" id="1249553"/>
    <lineage>
        <taxon>Bacteria</taxon>
        <taxon>Pseudomonadati</taxon>
        <taxon>Pseudomonadota</taxon>
        <taxon>Gammaproteobacteria</taxon>
        <taxon>Oceanospirillales</taxon>
        <taxon>Oceanospirillaceae</taxon>
        <taxon>Bacterioplanes</taxon>
    </lineage>
</organism>
<dbReference type="Gene3D" id="3.40.50.2300">
    <property type="match status" value="1"/>
</dbReference>
<dbReference type="InterPro" id="IPR001789">
    <property type="entry name" value="Sig_transdc_resp-reg_receiver"/>
</dbReference>
<dbReference type="InterPro" id="IPR008207">
    <property type="entry name" value="Sig_transdc_His_kin_Hpt_dom"/>
</dbReference>
<dbReference type="SUPFAM" id="SSF47226">
    <property type="entry name" value="Histidine-containing phosphotransfer domain, HPT domain"/>
    <property type="match status" value="1"/>
</dbReference>
<evidence type="ECO:0000313" key="26">
    <source>
        <dbReference type="Proteomes" id="UP000202440"/>
    </source>
</evidence>
<keyword evidence="9 25" id="KW-0418">Kinase</keyword>
<feature type="domain" description="Histidine kinase" evidence="20">
    <location>
        <begin position="498"/>
        <end position="719"/>
    </location>
</feature>
<dbReference type="PROSITE" id="PS50110">
    <property type="entry name" value="RESPONSE_REGULATORY"/>
    <property type="match status" value="1"/>
</dbReference>
<dbReference type="SMART" id="SM00388">
    <property type="entry name" value="HisKA"/>
    <property type="match status" value="1"/>
</dbReference>
<feature type="domain" description="PAS" evidence="22">
    <location>
        <begin position="353"/>
        <end position="399"/>
    </location>
</feature>
<dbReference type="GO" id="GO:0006355">
    <property type="term" value="P:regulation of DNA-templated transcription"/>
    <property type="evidence" value="ECO:0007669"/>
    <property type="project" value="InterPro"/>
</dbReference>
<dbReference type="SMART" id="SM00387">
    <property type="entry name" value="HATPase_c"/>
    <property type="match status" value="1"/>
</dbReference>
<dbReference type="SMART" id="SM00091">
    <property type="entry name" value="PAS"/>
    <property type="match status" value="2"/>
</dbReference>
<dbReference type="SMART" id="SM00073">
    <property type="entry name" value="HPT"/>
    <property type="match status" value="1"/>
</dbReference>
<feature type="modified residue" description="4-aspartylphosphate" evidence="17">
    <location>
        <position position="790"/>
    </location>
</feature>
<evidence type="ECO:0000259" key="23">
    <source>
        <dbReference type="PROSITE" id="PS50113"/>
    </source>
</evidence>
<dbReference type="SMART" id="SM00448">
    <property type="entry name" value="REC"/>
    <property type="match status" value="1"/>
</dbReference>
<dbReference type="OrthoDB" id="9810730at2"/>
<evidence type="ECO:0000256" key="3">
    <source>
        <dbReference type="ARBA" id="ARBA00012438"/>
    </source>
</evidence>
<sequence length="1006" mass="111287">MSLRIKLVLGIALIESMLLVVLIISALNMLSHNNEQQLHQRADVTMELLSILASDPARKGDAQALQQLAQSFVEKDGVALVQIHQDAEVLAQAGEVALLDQSTDAQQVIMRQDIHQQDRLVAHLVVAITANNLLSGSQWLLSIAGVELVLIALLAFLGGSYLTRQFHFLKNASALLNKGDVDDTLDVPDTGAERDLAQAFNRFAQRVSRRVKALDAQHERDQQDIVAAQRAEKKHQAILNASLDAMITIDQHGTVIDYNHAAEEIFGWSAAEISGRNMAEYIIPETLRDAHQEGMTQYLNTGKGAMLGKRMELLAQRKNGETFPIEIAISALQTGDAIEFTAFIRDITRRRRYETELRIAAHAFESEEAILITDRDGHIIRVNQAFSRITGYAAHEVIGHRPNILSSGQQNKHFYQQLWQELEKTGRWSGEITNRRKNGELFAEHLNINAVLNKHGKASHYVAHFVDMTELKRNEDELLRARQQAEQANEAKSRFLASMSHEIRTPMNGVLGVLGLLKKTPLNSEQQSMVKTARESGEHLLTIINDILDFSKMEANKLSLENADFAIHTLFQQVHELLLPQAQNKSLQLSYRIDEDVPSRLNGDADRLRQILINLINNAIKFTVKGHIDVNAMLLQQQGEQVSLRLQVQDTGIGIAEDEQAQLFEEFTMADQSLARKQEGAGLGLAICKRLVTLMEGDIGVISQQGHGSTFYVDLTLPVAISKAEDDTAATTLLKPKAGLRILLAEDNSANQFVFKSILDAADLLVDVAADGEEAVAACQQRPYDLILMDISMPRMDGMQATQIIRQLPGGIAQVPIVAITAHALDGDRERFLTAGMNDCLTKPLQGDKLLSCIAQWTASITDAAQPIQHNPEQPPEPAEPAEPAEPYVNSGVLQQLAKDTSAALIPKLCDLFIQDSQQRLQALQHALANHDVQTLEFETHTLGSSAAAHGVTRLCQQCREIERLCRQQDYDTALELASTLAQTAQHSFDQLQQHVESVYGAALDA</sequence>
<evidence type="ECO:0000256" key="12">
    <source>
        <dbReference type="ARBA" id="ARBA00023012"/>
    </source>
</evidence>
<keyword evidence="4" id="KW-1003">Cell membrane</keyword>
<dbReference type="CDD" id="cd17546">
    <property type="entry name" value="REC_hyHK_CKI1_RcsC-like"/>
    <property type="match status" value="1"/>
</dbReference>
<evidence type="ECO:0000256" key="11">
    <source>
        <dbReference type="ARBA" id="ARBA00022989"/>
    </source>
</evidence>
<dbReference type="InterPro" id="IPR000014">
    <property type="entry name" value="PAS"/>
</dbReference>
<dbReference type="NCBIfam" id="TIGR00229">
    <property type="entry name" value="sensory_box"/>
    <property type="match status" value="2"/>
</dbReference>
<dbReference type="EMBL" id="CP022530">
    <property type="protein sequence ID" value="ASP39660.1"/>
    <property type="molecule type" value="Genomic_DNA"/>
</dbReference>
<dbReference type="InterPro" id="IPR004358">
    <property type="entry name" value="Sig_transdc_His_kin-like_C"/>
</dbReference>
<dbReference type="SUPFAM" id="SSF47384">
    <property type="entry name" value="Homodimeric domain of signal transducing histidine kinase"/>
    <property type="match status" value="1"/>
</dbReference>
<keyword evidence="5 17" id="KW-0597">Phosphoprotein</keyword>
<dbReference type="PANTHER" id="PTHR45339">
    <property type="entry name" value="HYBRID SIGNAL TRANSDUCTION HISTIDINE KINASE J"/>
    <property type="match status" value="1"/>
</dbReference>
<dbReference type="EC" id="2.7.13.3" evidence="3"/>
<dbReference type="InterPro" id="IPR011006">
    <property type="entry name" value="CheY-like_superfamily"/>
</dbReference>
<feature type="region of interest" description="Disordered" evidence="18">
    <location>
        <begin position="867"/>
        <end position="886"/>
    </location>
</feature>
<comment type="subcellular location">
    <subcellularLocation>
        <location evidence="2">Cell membrane</location>
        <topology evidence="2">Multi-pass membrane protein</topology>
    </subcellularLocation>
</comment>
<dbReference type="GO" id="GO:0005524">
    <property type="term" value="F:ATP binding"/>
    <property type="evidence" value="ECO:0007669"/>
    <property type="project" value="UniProtKB-KW"/>
</dbReference>
<feature type="domain" description="PAC" evidence="23">
    <location>
        <begin position="428"/>
        <end position="480"/>
    </location>
</feature>
<protein>
    <recommendedName>
        <fullName evidence="15">Sensory/regulatory protein RpfC</fullName>
        <ecNumber evidence="3">2.7.13.3</ecNumber>
    </recommendedName>
</protein>
<dbReference type="FunFam" id="1.10.287.130:FF:000002">
    <property type="entry name" value="Two-component osmosensing histidine kinase"/>
    <property type="match status" value="1"/>
</dbReference>
<dbReference type="Gene3D" id="3.30.450.20">
    <property type="entry name" value="PAS domain"/>
    <property type="match status" value="2"/>
</dbReference>
<dbReference type="GO" id="GO:0000155">
    <property type="term" value="F:phosphorelay sensor kinase activity"/>
    <property type="evidence" value="ECO:0007669"/>
    <property type="project" value="InterPro"/>
</dbReference>
<evidence type="ECO:0000259" key="22">
    <source>
        <dbReference type="PROSITE" id="PS50112"/>
    </source>
</evidence>
<dbReference type="Pfam" id="PF00512">
    <property type="entry name" value="HisKA"/>
    <property type="match status" value="1"/>
</dbReference>
<dbReference type="SUPFAM" id="SSF52172">
    <property type="entry name" value="CheY-like"/>
    <property type="match status" value="1"/>
</dbReference>
<evidence type="ECO:0000256" key="1">
    <source>
        <dbReference type="ARBA" id="ARBA00000085"/>
    </source>
</evidence>
<dbReference type="SMART" id="SM00086">
    <property type="entry name" value="PAC"/>
    <property type="match status" value="2"/>
</dbReference>
<dbReference type="Gene3D" id="1.10.287.130">
    <property type="match status" value="1"/>
</dbReference>
<keyword evidence="26" id="KW-1185">Reference proteome</keyword>
<dbReference type="Pfam" id="PF00989">
    <property type="entry name" value="PAS"/>
    <property type="match status" value="1"/>
</dbReference>
<dbReference type="CDD" id="cd00130">
    <property type="entry name" value="PAS"/>
    <property type="match status" value="2"/>
</dbReference>
<dbReference type="PRINTS" id="PR00344">
    <property type="entry name" value="BCTRLSENSOR"/>
</dbReference>
<evidence type="ECO:0000313" key="25">
    <source>
        <dbReference type="EMBL" id="ASP39660.1"/>
    </source>
</evidence>
<dbReference type="CDD" id="cd00082">
    <property type="entry name" value="HisKA"/>
    <property type="match status" value="1"/>
</dbReference>
<dbReference type="Pfam" id="PF02518">
    <property type="entry name" value="HATPase_c"/>
    <property type="match status" value="1"/>
</dbReference>
<dbReference type="Proteomes" id="UP000202440">
    <property type="component" value="Chromosome"/>
</dbReference>
<dbReference type="PROSITE" id="PS50112">
    <property type="entry name" value="PAS"/>
    <property type="match status" value="2"/>
</dbReference>
<evidence type="ECO:0000256" key="14">
    <source>
        <dbReference type="ARBA" id="ARBA00064003"/>
    </source>
</evidence>
<dbReference type="InterPro" id="IPR003661">
    <property type="entry name" value="HisK_dim/P_dom"/>
</dbReference>
<dbReference type="InterPro" id="IPR005467">
    <property type="entry name" value="His_kinase_dom"/>
</dbReference>
<dbReference type="PROSITE" id="PS50109">
    <property type="entry name" value="HIS_KIN"/>
    <property type="match status" value="1"/>
</dbReference>
<evidence type="ECO:0000259" key="24">
    <source>
        <dbReference type="PROSITE" id="PS50894"/>
    </source>
</evidence>
<evidence type="ECO:0000256" key="7">
    <source>
        <dbReference type="ARBA" id="ARBA00022692"/>
    </source>
</evidence>
<evidence type="ECO:0000256" key="16">
    <source>
        <dbReference type="PROSITE-ProRule" id="PRU00110"/>
    </source>
</evidence>
<dbReference type="Pfam" id="PF00072">
    <property type="entry name" value="Response_reg"/>
    <property type="match status" value="1"/>
</dbReference>
<proteinExistence type="predicted"/>